<gene>
    <name evidence="2" type="ORF">Celaphus_00018180</name>
</gene>
<feature type="compositionally biased region" description="Basic residues" evidence="1">
    <location>
        <begin position="141"/>
        <end position="151"/>
    </location>
</feature>
<protein>
    <submittedName>
        <fullName evidence="2">Uncharacterized protein</fullName>
    </submittedName>
</protein>
<evidence type="ECO:0000313" key="2">
    <source>
        <dbReference type="EMBL" id="OWK01172.1"/>
    </source>
</evidence>
<sequence>MWSLVAPGTAALGLQQLSFGCTGPFSLPAAYSSLNRPDSESDSALEVAKGWVCQGSRPRVPARPRLAGTSARLGGGEGNFLQFLKDDSSIDCDPLMVPGALLGNMAGVEEAASCGSHLNGHLDPDDREEGAASTAEEAARNKRRKKKKKSKGAAPGQQEPDKEAGASVDEVARQLEKQALEEKERDDDGYGSGEERHRPKVNTQRYFYEVKISAYFKDLNDDGKPLSQKRGEQRVETLLGNFKAMHFLRVALHSAGPLCPKAQVEEGVGGPTPPGAPPKASEPHLPAAELKQKPWSPERVGEGAGIRPVPPRAATSSAAAA</sequence>
<dbReference type="EMBL" id="MKHE01000029">
    <property type="protein sequence ID" value="OWK01172.1"/>
    <property type="molecule type" value="Genomic_DNA"/>
</dbReference>
<name>A0A212C5F2_CEREH</name>
<dbReference type="AlphaFoldDB" id="A0A212C5F2"/>
<keyword evidence="3" id="KW-1185">Reference proteome</keyword>
<accession>A0A212C5F2</accession>
<proteinExistence type="predicted"/>
<feature type="region of interest" description="Disordered" evidence="1">
    <location>
        <begin position="116"/>
        <end position="202"/>
    </location>
</feature>
<dbReference type="Proteomes" id="UP000242450">
    <property type="component" value="Chromosome 29"/>
</dbReference>
<reference evidence="2 3" key="1">
    <citation type="journal article" date="2018" name="Mol. Genet. Genomics">
        <title>The red deer Cervus elaphus genome CerEla1.0: sequencing, annotating, genes, and chromosomes.</title>
        <authorList>
            <person name="Bana N.A."/>
            <person name="Nyiri A."/>
            <person name="Nagy J."/>
            <person name="Frank K."/>
            <person name="Nagy T."/>
            <person name="Steger V."/>
            <person name="Schiller M."/>
            <person name="Lakatos P."/>
            <person name="Sugar L."/>
            <person name="Horn P."/>
            <person name="Barta E."/>
            <person name="Orosz L."/>
        </authorList>
    </citation>
    <scope>NUCLEOTIDE SEQUENCE [LARGE SCALE GENOMIC DNA]</scope>
    <source>
        <strain evidence="2">Hungarian</strain>
    </source>
</reference>
<evidence type="ECO:0000313" key="3">
    <source>
        <dbReference type="Proteomes" id="UP000242450"/>
    </source>
</evidence>
<evidence type="ECO:0000256" key="1">
    <source>
        <dbReference type="SAM" id="MobiDB-lite"/>
    </source>
</evidence>
<dbReference type="OrthoDB" id="10630432at2759"/>
<feature type="compositionally biased region" description="Basic and acidic residues" evidence="1">
    <location>
        <begin position="159"/>
        <end position="197"/>
    </location>
</feature>
<comment type="caution">
    <text evidence="2">The sequence shown here is derived from an EMBL/GenBank/DDBJ whole genome shotgun (WGS) entry which is preliminary data.</text>
</comment>
<feature type="region of interest" description="Disordered" evidence="1">
    <location>
        <begin position="262"/>
        <end position="321"/>
    </location>
</feature>
<organism evidence="2 3">
    <name type="scientific">Cervus elaphus hippelaphus</name>
    <name type="common">European red deer</name>
    <dbReference type="NCBI Taxonomy" id="46360"/>
    <lineage>
        <taxon>Eukaryota</taxon>
        <taxon>Metazoa</taxon>
        <taxon>Chordata</taxon>
        <taxon>Craniata</taxon>
        <taxon>Vertebrata</taxon>
        <taxon>Euteleostomi</taxon>
        <taxon>Mammalia</taxon>
        <taxon>Eutheria</taxon>
        <taxon>Laurasiatheria</taxon>
        <taxon>Artiodactyla</taxon>
        <taxon>Ruminantia</taxon>
        <taxon>Pecora</taxon>
        <taxon>Cervidae</taxon>
        <taxon>Cervinae</taxon>
        <taxon>Cervus</taxon>
    </lineage>
</organism>